<keyword evidence="2" id="KW-1133">Transmembrane helix</keyword>
<dbReference type="InterPro" id="IPR038765">
    <property type="entry name" value="Papain-like_cys_pep_sf"/>
</dbReference>
<feature type="domain" description="Transglutaminase-like" evidence="3">
    <location>
        <begin position="462"/>
        <end position="537"/>
    </location>
</feature>
<feature type="transmembrane region" description="Helical" evidence="2">
    <location>
        <begin position="189"/>
        <end position="211"/>
    </location>
</feature>
<feature type="compositionally biased region" description="Polar residues" evidence="1">
    <location>
        <begin position="542"/>
        <end position="561"/>
    </location>
</feature>
<sequence length="731" mass="83564">MKNRIKEKLAFAVLSFLILVTAGLPFLSVYDLAQENTLFFVGMLALISCLTLLIKKHIIIFPLYILSYLFTLYHYFPAGQSFGITWFASFIQKLLQSYPKMLSGEINYLPDFFALPIILFLLIILNSLFIRYERWIMGYLLLISYLLMLAVFNHLNLGIQVILITAFAILFYGLKHAPPTASKKEKRTLFLSSGLILFLVAGSSFLLPMVFPQAQNFLFTQTAPIRNYMNHQGIYRQIADYGSSTASRTGFSQNDAQLGGPISDDQTILFTAKQTSGHYWRVETKNYFTGKGWKNTSEVVSVSDEQPLSISTNPEYQGHLGADTTITLSFMEATEYLPYPYGNISIPFNEIGRTEQIKEKERINLVTPSEKINLTWTKPSFTQEEMQQVPYAISQDIQMTQVPMTTPERVQKLAVSLTENQETLLGKVKAIERYLKQEGNYRYSKIDTPFTPPNEDYVDHFLFESKIGYCDNFSSAMILLLRSIGIPSRWAKGFSSGSITSNKDAEYQEYTIKNSDAHSWPEVYFQGYGWIPFEPTPGFTNDIRQSTATSNSTSESKPVNNSSESLLTAETKETTEAASTTTESSTKEDNQNSVLIKWLPVLPKIAFALAIILLAVFSFLLKRYFFLLHFRLYLSLYPDRFTHAYSIILRKSERILCRQTNETLTIYAKRFEKDYPQFHGSFIQLTELYECTFYGGIQPKKADYAGLLMHTARLLTNLKRNTYSKKEPKQN</sequence>
<evidence type="ECO:0000259" key="3">
    <source>
        <dbReference type="SMART" id="SM00460"/>
    </source>
</evidence>
<feature type="transmembrane region" description="Helical" evidence="2">
    <location>
        <begin position="136"/>
        <end position="152"/>
    </location>
</feature>
<keyword evidence="2" id="KW-0472">Membrane</keyword>
<feature type="transmembrane region" description="Helical" evidence="2">
    <location>
        <begin position="66"/>
        <end position="88"/>
    </location>
</feature>
<evidence type="ECO:0000256" key="1">
    <source>
        <dbReference type="SAM" id="MobiDB-lite"/>
    </source>
</evidence>
<protein>
    <recommendedName>
        <fullName evidence="3">Transglutaminase-like domain-containing protein</fullName>
    </recommendedName>
</protein>
<dbReference type="AlphaFoldDB" id="A0AAQ3WB22"/>
<keyword evidence="2" id="KW-0812">Transmembrane</keyword>
<dbReference type="InterPro" id="IPR021878">
    <property type="entry name" value="TgpA_N"/>
</dbReference>
<proteinExistence type="predicted"/>
<evidence type="ECO:0000313" key="5">
    <source>
        <dbReference type="Proteomes" id="UP000194948"/>
    </source>
</evidence>
<dbReference type="InterPro" id="IPR052901">
    <property type="entry name" value="Bact_TGase-like"/>
</dbReference>
<organism evidence="4 5">
    <name type="scientific">Candidatus Enterococcus palustris</name>
    <dbReference type="NCBI Taxonomy" id="1834189"/>
    <lineage>
        <taxon>Bacteria</taxon>
        <taxon>Bacillati</taxon>
        <taxon>Bacillota</taxon>
        <taxon>Bacilli</taxon>
        <taxon>Lactobacillales</taxon>
        <taxon>Enterococcaceae</taxon>
        <taxon>Enterococcus</taxon>
    </lineage>
</organism>
<dbReference type="SMART" id="SM00460">
    <property type="entry name" value="TGc"/>
    <property type="match status" value="1"/>
</dbReference>
<gene>
    <name evidence="4" type="ORF">A5821_001922</name>
</gene>
<dbReference type="Pfam" id="PF11992">
    <property type="entry name" value="TgpA_N"/>
    <property type="match status" value="1"/>
</dbReference>
<feature type="transmembrane region" description="Helical" evidence="2">
    <location>
        <begin position="108"/>
        <end position="129"/>
    </location>
</feature>
<feature type="transmembrane region" description="Helical" evidence="2">
    <location>
        <begin position="9"/>
        <end position="30"/>
    </location>
</feature>
<dbReference type="SUPFAM" id="SSF54001">
    <property type="entry name" value="Cysteine proteinases"/>
    <property type="match status" value="1"/>
</dbReference>
<dbReference type="Gene3D" id="3.10.620.30">
    <property type="match status" value="1"/>
</dbReference>
<feature type="region of interest" description="Disordered" evidence="1">
    <location>
        <begin position="542"/>
        <end position="586"/>
    </location>
</feature>
<dbReference type="InterPro" id="IPR002931">
    <property type="entry name" value="Transglutaminase-like"/>
</dbReference>
<dbReference type="RefSeq" id="WP_086314359.1">
    <property type="nucleotide sequence ID" value="NZ_CP147244.1"/>
</dbReference>
<feature type="transmembrane region" description="Helical" evidence="2">
    <location>
        <begin position="601"/>
        <end position="621"/>
    </location>
</feature>
<dbReference type="Proteomes" id="UP000194948">
    <property type="component" value="Chromosome"/>
</dbReference>
<reference evidence="4" key="2">
    <citation type="submission" date="2024-03" db="EMBL/GenBank/DDBJ databases">
        <title>The Genome Sequence of Enterococcus sp. DIV0205d.</title>
        <authorList>
            <consortium name="The Broad Institute Genomics Platform"/>
            <consortium name="The Broad Institute Microbial Omics Core"/>
            <consortium name="The Broad Institute Genomic Center for Infectious Diseases"/>
            <person name="Earl A."/>
            <person name="Manson A."/>
            <person name="Gilmore M."/>
            <person name="Schwartman J."/>
            <person name="Shea T."/>
            <person name="Abouelleil A."/>
            <person name="Cao P."/>
            <person name="Chapman S."/>
            <person name="Cusick C."/>
            <person name="Young S."/>
            <person name="Neafsey D."/>
            <person name="Nusbaum C."/>
            <person name="Birren B."/>
        </authorList>
    </citation>
    <scope>NUCLEOTIDE SEQUENCE</scope>
    <source>
        <strain evidence="4">7F3_DIV0205</strain>
    </source>
</reference>
<name>A0AAQ3WB22_9ENTE</name>
<feature type="transmembrane region" description="Helical" evidence="2">
    <location>
        <begin position="158"/>
        <end position="177"/>
    </location>
</feature>
<dbReference type="EMBL" id="CP147244">
    <property type="protein sequence ID" value="WYK00796.1"/>
    <property type="molecule type" value="Genomic_DNA"/>
</dbReference>
<evidence type="ECO:0000313" key="4">
    <source>
        <dbReference type="EMBL" id="WYK00796.1"/>
    </source>
</evidence>
<keyword evidence="5" id="KW-1185">Reference proteome</keyword>
<reference evidence="4" key="1">
    <citation type="submission" date="2017-05" db="EMBL/GenBank/DDBJ databases">
        <authorList>
            <consortium name="The Broad Institute Genomics Platform"/>
            <consortium name="The Broad Institute Genomic Center for Infectious Diseases"/>
            <person name="Earl A."/>
            <person name="Manson A."/>
            <person name="Schwartman J."/>
            <person name="Gilmore M."/>
            <person name="Abouelleil A."/>
            <person name="Cao P."/>
            <person name="Chapman S."/>
            <person name="Cusick C."/>
            <person name="Shea T."/>
            <person name="Young S."/>
            <person name="Neafsey D."/>
            <person name="Nusbaum C."/>
            <person name="Birren B."/>
        </authorList>
    </citation>
    <scope>NUCLEOTIDE SEQUENCE</scope>
    <source>
        <strain evidence="4">7F3_DIV0205</strain>
    </source>
</reference>
<dbReference type="PANTHER" id="PTHR42736:SF1">
    <property type="entry name" value="PROTEIN-GLUTAMINE GAMMA-GLUTAMYLTRANSFERASE"/>
    <property type="match status" value="1"/>
</dbReference>
<accession>A0AAQ3WB22</accession>
<dbReference type="PANTHER" id="PTHR42736">
    <property type="entry name" value="PROTEIN-GLUTAMINE GAMMA-GLUTAMYLTRANSFERASE"/>
    <property type="match status" value="1"/>
</dbReference>
<feature type="transmembrane region" description="Helical" evidence="2">
    <location>
        <begin position="36"/>
        <end position="54"/>
    </location>
</feature>
<evidence type="ECO:0000256" key="2">
    <source>
        <dbReference type="SAM" id="Phobius"/>
    </source>
</evidence>
<dbReference type="Pfam" id="PF01841">
    <property type="entry name" value="Transglut_core"/>
    <property type="match status" value="1"/>
</dbReference>